<name>A0ACD3ZDP4_FUSSC</name>
<reference evidence="1" key="1">
    <citation type="submission" date="2021-11" db="EMBL/GenBank/DDBJ databases">
        <title>Fusarium solani-melongenae Genome sequencing and assembly.</title>
        <authorList>
            <person name="Xie S."/>
            <person name="Huang L."/>
            <person name="Zhang X."/>
        </authorList>
    </citation>
    <scope>NUCLEOTIDE SEQUENCE</scope>
    <source>
        <strain evidence="1">CRI 24-3</strain>
    </source>
</reference>
<dbReference type="EMBL" id="CP090036">
    <property type="protein sequence ID" value="UPK99311.1"/>
    <property type="molecule type" value="Genomic_DNA"/>
</dbReference>
<evidence type="ECO:0000313" key="2">
    <source>
        <dbReference type="Proteomes" id="UP000830768"/>
    </source>
</evidence>
<proteinExistence type="predicted"/>
<gene>
    <name evidence="1" type="ORF">LCI18_010246</name>
</gene>
<organism evidence="1 2">
    <name type="scientific">Fusarium solani subsp. cucurbitae</name>
    <name type="common">Neocosmosporum cucurbitae</name>
    <dbReference type="NCBI Taxonomy" id="2747967"/>
    <lineage>
        <taxon>Eukaryota</taxon>
        <taxon>Fungi</taxon>
        <taxon>Dikarya</taxon>
        <taxon>Ascomycota</taxon>
        <taxon>Pezizomycotina</taxon>
        <taxon>Sordariomycetes</taxon>
        <taxon>Hypocreomycetidae</taxon>
        <taxon>Hypocreales</taxon>
        <taxon>Nectriaceae</taxon>
        <taxon>Fusarium</taxon>
        <taxon>Fusarium solani species complex</taxon>
    </lineage>
</organism>
<accession>A0ACD3ZDP4</accession>
<sequence length="199" mass="21181">MTPNFRTPEPPPGDNTLLFGSPRNGLTLADHTNISGTPGVNTLLQPPDFRTPELPPGDNTLLFRSPANGFTPDDNTGVHGSPGVNTLLRTPNITGRGITTTADYTPGLETPKVTGADETLVVSWGDLPATTPAQDAPTDVAPVETPKVTAADGTLVVSWDDLPEATPMAGFLFITQERKQVMDSRDDACRSWLGRIIYC</sequence>
<evidence type="ECO:0000313" key="1">
    <source>
        <dbReference type="EMBL" id="UPK99311.1"/>
    </source>
</evidence>
<dbReference type="Proteomes" id="UP000830768">
    <property type="component" value="Chromosome 8"/>
</dbReference>
<keyword evidence="2" id="KW-1185">Reference proteome</keyword>
<protein>
    <submittedName>
        <fullName evidence="1">Uncharacterized protein</fullName>
    </submittedName>
</protein>